<accession>A0A645H5B5</accession>
<dbReference type="AlphaFoldDB" id="A0A645H5B5"/>
<evidence type="ECO:0000313" key="1">
    <source>
        <dbReference type="EMBL" id="MPN33676.1"/>
    </source>
</evidence>
<reference evidence="1" key="1">
    <citation type="submission" date="2019-08" db="EMBL/GenBank/DDBJ databases">
        <authorList>
            <person name="Kucharzyk K."/>
            <person name="Murdoch R.W."/>
            <person name="Higgins S."/>
            <person name="Loffler F."/>
        </authorList>
    </citation>
    <scope>NUCLEOTIDE SEQUENCE</scope>
</reference>
<gene>
    <name evidence="1" type="ORF">SDC9_181167</name>
</gene>
<sequence length="57" mass="5996">MLLEHVPLFEAAVIEEQFDALARGELALGVLGVDTLLAATEAGLGTLLVQLANDLLH</sequence>
<protein>
    <submittedName>
        <fullName evidence="1">Uncharacterized protein</fullName>
    </submittedName>
</protein>
<dbReference type="EMBL" id="VSSQ01086295">
    <property type="protein sequence ID" value="MPN33676.1"/>
    <property type="molecule type" value="Genomic_DNA"/>
</dbReference>
<organism evidence="1">
    <name type="scientific">bioreactor metagenome</name>
    <dbReference type="NCBI Taxonomy" id="1076179"/>
    <lineage>
        <taxon>unclassified sequences</taxon>
        <taxon>metagenomes</taxon>
        <taxon>ecological metagenomes</taxon>
    </lineage>
</organism>
<proteinExistence type="predicted"/>
<comment type="caution">
    <text evidence="1">The sequence shown here is derived from an EMBL/GenBank/DDBJ whole genome shotgun (WGS) entry which is preliminary data.</text>
</comment>
<name>A0A645H5B5_9ZZZZ</name>